<evidence type="ECO:0000313" key="6">
    <source>
        <dbReference type="Proteomes" id="UP000626220"/>
    </source>
</evidence>
<proteinExistence type="predicted"/>
<dbReference type="Proteomes" id="UP000626220">
    <property type="component" value="Unassembled WGS sequence"/>
</dbReference>
<keyword evidence="2" id="KW-0805">Transcription regulation</keyword>
<dbReference type="EMBL" id="BNCJ01000002">
    <property type="protein sequence ID" value="GHF41412.1"/>
    <property type="molecule type" value="Genomic_DNA"/>
</dbReference>
<dbReference type="PANTHER" id="PTHR30363">
    <property type="entry name" value="HTH-TYPE TRANSCRIPTIONAL REGULATOR SRLR-RELATED"/>
    <property type="match status" value="1"/>
</dbReference>
<keyword evidence="6" id="KW-1185">Reference proteome</keyword>
<dbReference type="InterPro" id="IPR014036">
    <property type="entry name" value="DeoR-like_C"/>
</dbReference>
<dbReference type="SMART" id="SM01134">
    <property type="entry name" value="DeoRC"/>
    <property type="match status" value="1"/>
</dbReference>
<protein>
    <submittedName>
        <fullName evidence="5">DeoR family transcriptional regulator</fullName>
    </submittedName>
</protein>
<evidence type="ECO:0000259" key="4">
    <source>
        <dbReference type="PROSITE" id="PS51000"/>
    </source>
</evidence>
<dbReference type="InterPro" id="IPR001034">
    <property type="entry name" value="DeoR_HTH"/>
</dbReference>
<evidence type="ECO:0000313" key="5">
    <source>
        <dbReference type="EMBL" id="GHF41412.1"/>
    </source>
</evidence>
<dbReference type="Gene3D" id="3.40.50.1360">
    <property type="match status" value="1"/>
</dbReference>
<name>A0A8J3GVY4_9RHOB</name>
<reference evidence="5" key="2">
    <citation type="submission" date="2020-09" db="EMBL/GenBank/DDBJ databases">
        <authorList>
            <person name="Sun Q."/>
            <person name="Kim S."/>
        </authorList>
    </citation>
    <scope>NUCLEOTIDE SEQUENCE</scope>
    <source>
        <strain evidence="5">KCTC 42650</strain>
    </source>
</reference>
<dbReference type="SUPFAM" id="SSF100950">
    <property type="entry name" value="NagB/RpiA/CoA transferase-like"/>
    <property type="match status" value="1"/>
</dbReference>
<dbReference type="Pfam" id="PF00455">
    <property type="entry name" value="DeoRC"/>
    <property type="match status" value="1"/>
</dbReference>
<organism evidence="5 6">
    <name type="scientific">Seohaeicola zhoushanensis</name>
    <dbReference type="NCBI Taxonomy" id="1569283"/>
    <lineage>
        <taxon>Bacteria</taxon>
        <taxon>Pseudomonadati</taxon>
        <taxon>Pseudomonadota</taxon>
        <taxon>Alphaproteobacteria</taxon>
        <taxon>Rhodobacterales</taxon>
        <taxon>Roseobacteraceae</taxon>
        <taxon>Seohaeicola</taxon>
    </lineage>
</organism>
<evidence type="ECO:0000256" key="2">
    <source>
        <dbReference type="ARBA" id="ARBA00023015"/>
    </source>
</evidence>
<dbReference type="AlphaFoldDB" id="A0A8J3GVY4"/>
<reference evidence="5" key="1">
    <citation type="journal article" date="2014" name="Int. J. Syst. Evol. Microbiol.">
        <title>Complete genome sequence of Corynebacterium casei LMG S-19264T (=DSM 44701T), isolated from a smear-ripened cheese.</title>
        <authorList>
            <consortium name="US DOE Joint Genome Institute (JGI-PGF)"/>
            <person name="Walter F."/>
            <person name="Albersmeier A."/>
            <person name="Kalinowski J."/>
            <person name="Ruckert C."/>
        </authorList>
    </citation>
    <scope>NUCLEOTIDE SEQUENCE</scope>
    <source>
        <strain evidence="5">KCTC 42650</strain>
    </source>
</reference>
<dbReference type="InterPro" id="IPR050313">
    <property type="entry name" value="Carb_Metab_HTH_regulators"/>
</dbReference>
<evidence type="ECO:0000256" key="1">
    <source>
        <dbReference type="ARBA" id="ARBA00022491"/>
    </source>
</evidence>
<dbReference type="InterPro" id="IPR036390">
    <property type="entry name" value="WH_DNA-bd_sf"/>
</dbReference>
<accession>A0A8J3GVY4</accession>
<keyword evidence="1" id="KW-0678">Repressor</keyword>
<dbReference type="SUPFAM" id="SSF46785">
    <property type="entry name" value="Winged helix' DNA-binding domain"/>
    <property type="match status" value="1"/>
</dbReference>
<dbReference type="PANTHER" id="PTHR30363:SF4">
    <property type="entry name" value="GLYCEROL-3-PHOSPHATE REGULON REPRESSOR"/>
    <property type="match status" value="1"/>
</dbReference>
<evidence type="ECO:0000256" key="3">
    <source>
        <dbReference type="ARBA" id="ARBA00023163"/>
    </source>
</evidence>
<dbReference type="Pfam" id="PF08220">
    <property type="entry name" value="HTH_DeoR"/>
    <property type="match status" value="1"/>
</dbReference>
<keyword evidence="3" id="KW-0804">Transcription</keyword>
<sequence length="244" mass="26408">MEVEALANRFNVTSQTIRRDLGELCDIGLAARTHGGARKVASVANRQYHERRMLNGPEKEAIGALAAGLIPNDCSLCLNIGTTTEQVARALTRHSGLVVVSNNINIINQLMGTRVRELILVGGAVRTTDGAIVGEDAVEFISRYKVDFAVIGASALDTDGAILDYDSREVSVARAILRNSRTRICVADSSKFDRTAPVRICNVAELDYFVTDKRPPRGFVEAALRGNTQIISLEDQDEHGSLSA</sequence>
<comment type="caution">
    <text evidence="5">The sequence shown here is derived from an EMBL/GenBank/DDBJ whole genome shotgun (WGS) entry which is preliminary data.</text>
</comment>
<dbReference type="GO" id="GO:0003700">
    <property type="term" value="F:DNA-binding transcription factor activity"/>
    <property type="evidence" value="ECO:0007669"/>
    <property type="project" value="InterPro"/>
</dbReference>
<dbReference type="InterPro" id="IPR037171">
    <property type="entry name" value="NagB/RpiA_transferase-like"/>
</dbReference>
<dbReference type="PROSITE" id="PS51000">
    <property type="entry name" value="HTH_DEOR_2"/>
    <property type="match status" value="1"/>
</dbReference>
<feature type="domain" description="HTH deoR-type" evidence="4">
    <location>
        <begin position="1"/>
        <end position="39"/>
    </location>
</feature>
<dbReference type="SMART" id="SM00420">
    <property type="entry name" value="HTH_DEOR"/>
    <property type="match status" value="1"/>
</dbReference>
<dbReference type="PRINTS" id="PR00037">
    <property type="entry name" value="HTHLACR"/>
</dbReference>
<gene>
    <name evidence="5" type="ORF">GCM10017056_11280</name>
</gene>